<feature type="compositionally biased region" description="Low complexity" evidence="1">
    <location>
        <begin position="70"/>
        <end position="87"/>
    </location>
</feature>
<dbReference type="Pfam" id="PF25312">
    <property type="entry name" value="Allergen_Asp_f_4"/>
    <property type="match status" value="1"/>
</dbReference>
<dbReference type="Proteomes" id="UP000664521">
    <property type="component" value="Unassembled WGS sequence"/>
</dbReference>
<name>A0A8H3FEZ7_9LECA</name>
<gene>
    <name evidence="2" type="ORF">HETSPECPRED_005276</name>
</gene>
<sequence>MGDDVEKRDPQVWNGVNFATVHITYSSSQTWGQPTQAAPQEIAPLATTAVVATTPATALTKTSSTETAYSTSVTESGGSTSTLLTSGDSSKLSKMGISGPGLNAANSSGGVWLGGDGPYTSEFANAAGEDLILVVWGPDASWVNAHTPLITVSLPQNAKTTVSFASGSVGAWSAIYGDTQLVNGQVSNTWAEYTMSETGVVDVSREVNMNGHTMSVVGPSCTTDMDRCVFVCSSGNVCTTGYVLQACEPGSQPGAQDGTDGNGGASGGCGGMGSSAALKTTLS</sequence>
<feature type="region of interest" description="Disordered" evidence="1">
    <location>
        <begin position="65"/>
        <end position="87"/>
    </location>
</feature>
<proteinExistence type="predicted"/>
<accession>A0A8H3FEZ7</accession>
<organism evidence="2 3">
    <name type="scientific">Heterodermia speciosa</name>
    <dbReference type="NCBI Taxonomy" id="116794"/>
    <lineage>
        <taxon>Eukaryota</taxon>
        <taxon>Fungi</taxon>
        <taxon>Dikarya</taxon>
        <taxon>Ascomycota</taxon>
        <taxon>Pezizomycotina</taxon>
        <taxon>Lecanoromycetes</taxon>
        <taxon>OSLEUM clade</taxon>
        <taxon>Lecanoromycetidae</taxon>
        <taxon>Caliciales</taxon>
        <taxon>Physciaceae</taxon>
        <taxon>Heterodermia</taxon>
    </lineage>
</organism>
<evidence type="ECO:0000313" key="3">
    <source>
        <dbReference type="Proteomes" id="UP000664521"/>
    </source>
</evidence>
<keyword evidence="3" id="KW-1185">Reference proteome</keyword>
<dbReference type="AlphaFoldDB" id="A0A8H3FEZ7"/>
<evidence type="ECO:0000256" key="1">
    <source>
        <dbReference type="SAM" id="MobiDB-lite"/>
    </source>
</evidence>
<reference evidence="2" key="1">
    <citation type="submission" date="2021-03" db="EMBL/GenBank/DDBJ databases">
        <authorList>
            <person name="Tagirdzhanova G."/>
        </authorList>
    </citation>
    <scope>NUCLEOTIDE SEQUENCE</scope>
</reference>
<comment type="caution">
    <text evidence="2">The sequence shown here is derived from an EMBL/GenBank/DDBJ whole genome shotgun (WGS) entry which is preliminary data.</text>
</comment>
<dbReference type="EMBL" id="CAJPDS010000033">
    <property type="protein sequence ID" value="CAF9923253.1"/>
    <property type="molecule type" value="Genomic_DNA"/>
</dbReference>
<dbReference type="GO" id="GO:0019863">
    <property type="term" value="F:IgE binding"/>
    <property type="evidence" value="ECO:0007669"/>
    <property type="project" value="InterPro"/>
</dbReference>
<evidence type="ECO:0000313" key="2">
    <source>
        <dbReference type="EMBL" id="CAF9923253.1"/>
    </source>
</evidence>
<dbReference type="InterPro" id="IPR038903">
    <property type="entry name" value="Allergen_Asp_f_4"/>
</dbReference>
<dbReference type="OrthoDB" id="5320938at2759"/>
<dbReference type="GO" id="GO:0005576">
    <property type="term" value="C:extracellular region"/>
    <property type="evidence" value="ECO:0007669"/>
    <property type="project" value="InterPro"/>
</dbReference>
<protein>
    <submittedName>
        <fullName evidence="2">Uncharacterized protein</fullName>
    </submittedName>
</protein>